<dbReference type="OrthoDB" id="4656918at2"/>
<accession>A0A0F5N1K2</accession>
<keyword evidence="7" id="KW-1185">Reference proteome</keyword>
<keyword evidence="2" id="KW-0472">Membrane</keyword>
<dbReference type="EMBL" id="SSGD01000149">
    <property type="protein sequence ID" value="TXI51371.1"/>
    <property type="molecule type" value="Genomic_DNA"/>
</dbReference>
<evidence type="ECO:0000313" key="8">
    <source>
        <dbReference type="Proteomes" id="UP000321797"/>
    </source>
</evidence>
<gene>
    <name evidence="4" type="ORF">BST15_03895</name>
    <name evidence="5" type="ORF">E6Q54_20515</name>
    <name evidence="3" type="ORF">WR43_02230</name>
</gene>
<comment type="caution">
    <text evidence="3">The sequence shown here is derived from an EMBL/GenBank/DDBJ whole genome shotgun (WGS) entry which is preliminary data.</text>
</comment>
<dbReference type="STRING" id="342002.BST15_03895"/>
<reference evidence="3" key="2">
    <citation type="submission" date="2015-04" db="EMBL/GenBank/DDBJ databases">
        <title>Genome sequence of Mycobacterium arupense strain GUC1.</title>
        <authorList>
            <person name="Greninger A.L."/>
            <person name="Cunningham G."/>
            <person name="Chiu C.Y."/>
            <person name="Miller S."/>
        </authorList>
    </citation>
    <scope>NUCLEOTIDE SEQUENCE</scope>
    <source>
        <strain evidence="3">GUC1</strain>
    </source>
</reference>
<evidence type="ECO:0000313" key="3">
    <source>
        <dbReference type="EMBL" id="KKC00939.1"/>
    </source>
</evidence>
<feature type="region of interest" description="Disordered" evidence="1">
    <location>
        <begin position="222"/>
        <end position="241"/>
    </location>
</feature>
<reference evidence="5 8" key="4">
    <citation type="submission" date="2018-09" db="EMBL/GenBank/DDBJ databases">
        <title>Metagenome Assembled Genomes from an Advanced Water Purification Facility.</title>
        <authorList>
            <person name="Stamps B.W."/>
            <person name="Spear J.R."/>
        </authorList>
    </citation>
    <scope>NUCLEOTIDE SEQUENCE [LARGE SCALE GENOMIC DNA]</scope>
    <source>
        <strain evidence="5">Bin_29_2</strain>
    </source>
</reference>
<organism evidence="3 6">
    <name type="scientific">Mycolicibacter arupensis</name>
    <dbReference type="NCBI Taxonomy" id="342002"/>
    <lineage>
        <taxon>Bacteria</taxon>
        <taxon>Bacillati</taxon>
        <taxon>Actinomycetota</taxon>
        <taxon>Actinomycetes</taxon>
        <taxon>Mycobacteriales</taxon>
        <taxon>Mycobacteriaceae</taxon>
        <taxon>Mycolicibacter</taxon>
    </lineage>
</organism>
<feature type="compositionally biased region" description="Acidic residues" evidence="1">
    <location>
        <begin position="1"/>
        <end position="26"/>
    </location>
</feature>
<dbReference type="Proteomes" id="UP000192327">
    <property type="component" value="Unassembled WGS sequence"/>
</dbReference>
<protein>
    <submittedName>
        <fullName evidence="3">Uncharacterized protein</fullName>
    </submittedName>
</protein>
<name>A0A0F5N1K2_9MYCO</name>
<dbReference type="AlphaFoldDB" id="A0A0F5N1K2"/>
<sequence>MTNGSDDLDDDLDYDDEDEEYEDDNEVAAPKQNKSLKWGLAAVVVLAVVALVLVGVVLMGGDTGKSSLDAAASSRNAASGIASADDNGPVAVIINDPSCTAWASISGNLSSTLSMLGHGHWNERDQSIPASAWDDEQKHAYLAAGQVVRNAAAQTVGLVKLTPHRVMRELYEQFIAYARTFVEHIPTYTERDAALAGTAHSAASALAAICAAANNGSAAARGPMVEPQASPTKVAAPGNPANPQRYLTGTNSVCGEWKATLDKFGVDATEWHQMDPSVPGTFWNPQQKAVNLAVGPIMISLANKLQQLGRRSSNPTLQDFAELSAQYRRAFVLALPTYDPSDNSLANAATFLSTTVLGACASAGTAS</sequence>
<dbReference type="Proteomes" id="UP000321797">
    <property type="component" value="Unassembled WGS sequence"/>
</dbReference>
<dbReference type="EMBL" id="MVHH01000004">
    <property type="protein sequence ID" value="ORA00614.1"/>
    <property type="molecule type" value="Genomic_DNA"/>
</dbReference>
<reference evidence="4 7" key="3">
    <citation type="submission" date="2016-12" db="EMBL/GenBank/DDBJ databases">
        <title>The new phylogeny of genus Mycobacterium.</title>
        <authorList>
            <person name="Tortoli E."/>
            <person name="Trovato A."/>
            <person name="Cirillo D.M."/>
        </authorList>
    </citation>
    <scope>NUCLEOTIDE SEQUENCE [LARGE SCALE GENOMIC DNA]</scope>
    <source>
        <strain evidence="4 7">DSM 44942</strain>
    </source>
</reference>
<evidence type="ECO:0000256" key="2">
    <source>
        <dbReference type="SAM" id="Phobius"/>
    </source>
</evidence>
<dbReference type="Proteomes" id="UP000034416">
    <property type="component" value="Unassembled WGS sequence"/>
</dbReference>
<dbReference type="PATRIC" id="fig|342002.3.peg.961"/>
<keyword evidence="2" id="KW-1133">Transmembrane helix</keyword>
<feature type="region of interest" description="Disordered" evidence="1">
    <location>
        <begin position="1"/>
        <end position="28"/>
    </location>
</feature>
<evidence type="ECO:0000256" key="1">
    <source>
        <dbReference type="SAM" id="MobiDB-lite"/>
    </source>
</evidence>
<evidence type="ECO:0000313" key="4">
    <source>
        <dbReference type="EMBL" id="ORA00614.1"/>
    </source>
</evidence>
<dbReference type="EMBL" id="LASW01000005">
    <property type="protein sequence ID" value="KKC00939.1"/>
    <property type="molecule type" value="Genomic_DNA"/>
</dbReference>
<evidence type="ECO:0000313" key="6">
    <source>
        <dbReference type="Proteomes" id="UP000034416"/>
    </source>
</evidence>
<feature type="transmembrane region" description="Helical" evidence="2">
    <location>
        <begin position="38"/>
        <end position="58"/>
    </location>
</feature>
<proteinExistence type="predicted"/>
<evidence type="ECO:0000313" key="5">
    <source>
        <dbReference type="EMBL" id="TXI51371.1"/>
    </source>
</evidence>
<reference evidence="6" key="1">
    <citation type="submission" date="2015-04" db="EMBL/GenBank/DDBJ databases">
        <title>Genome sequence of Mycobacterium arupense GUC1.</title>
        <authorList>
            <person name="Greninger A.L."/>
            <person name="Cunningham G."/>
            <person name="Chiu C.Y."/>
            <person name="Miller S."/>
        </authorList>
    </citation>
    <scope>NUCLEOTIDE SEQUENCE [LARGE SCALE GENOMIC DNA]</scope>
    <source>
        <strain evidence="6">GUC1</strain>
    </source>
</reference>
<dbReference type="RefSeq" id="WP_046187992.1">
    <property type="nucleotide sequence ID" value="NZ_JACKUJ010000036.1"/>
</dbReference>
<keyword evidence="2" id="KW-0812">Transmembrane</keyword>
<evidence type="ECO:0000313" key="7">
    <source>
        <dbReference type="Proteomes" id="UP000192327"/>
    </source>
</evidence>